<evidence type="ECO:0000313" key="2">
    <source>
        <dbReference type="Proteomes" id="UP000680638"/>
    </source>
</evidence>
<comment type="caution">
    <text evidence="1">The sequence shown here is derived from an EMBL/GenBank/DDBJ whole genome shotgun (WGS) entry which is preliminary data.</text>
</comment>
<name>A0ABQ4M181_9BACL</name>
<dbReference type="Proteomes" id="UP000680638">
    <property type="component" value="Unassembled WGS sequence"/>
</dbReference>
<dbReference type="RefSeq" id="WP_212951991.1">
    <property type="nucleotide sequence ID" value="NZ_BORW01000029.1"/>
</dbReference>
<dbReference type="InterPro" id="IPR026838">
    <property type="entry name" value="YheC/D"/>
</dbReference>
<sequence length="274" mass="31409">MSIQRVSSKWAKTKVLMRNKQTAAYIPLTMKYSQDALNEMLKDETMVYIKPDVGTYGNGVMCAERFTETEDSVEIQNGTSVPERYRLHYGTSIEEFNSLNDLHRAVRNQIGKKVYLIQHGIAKLKHKDRSFDLRVLTQKTPHGTWESTGVIARVAAKNKVITNYHSGGSAKLLHEVLSDHASRQEINALEKQLYALGEDTGKQLQKEYPRLKELGLDIALDKDLYPWILEVNTLPAIFPFKKFFKDKSVYRRIERYAIAYGRISAPKGRRKSKA</sequence>
<keyword evidence="2" id="KW-1185">Reference proteome</keyword>
<dbReference type="EMBL" id="BORW01000029">
    <property type="protein sequence ID" value="GIO69291.1"/>
    <property type="molecule type" value="Genomic_DNA"/>
</dbReference>
<accession>A0ABQ4M181</accession>
<protein>
    <recommendedName>
        <fullName evidence="3">YheC/YheD family protein</fullName>
    </recommendedName>
</protein>
<dbReference type="Pfam" id="PF14398">
    <property type="entry name" value="ATPgrasp_YheCD"/>
    <property type="match status" value="1"/>
</dbReference>
<gene>
    <name evidence="1" type="ORF">J21TS3_41120</name>
</gene>
<dbReference type="Gene3D" id="3.30.470.20">
    <property type="entry name" value="ATP-grasp fold, B domain"/>
    <property type="match status" value="1"/>
</dbReference>
<evidence type="ECO:0000313" key="1">
    <source>
        <dbReference type="EMBL" id="GIO69291.1"/>
    </source>
</evidence>
<evidence type="ECO:0008006" key="3">
    <source>
        <dbReference type="Google" id="ProtNLM"/>
    </source>
</evidence>
<dbReference type="SUPFAM" id="SSF56059">
    <property type="entry name" value="Glutathione synthetase ATP-binding domain-like"/>
    <property type="match status" value="1"/>
</dbReference>
<proteinExistence type="predicted"/>
<reference evidence="1 2" key="1">
    <citation type="submission" date="2021-03" db="EMBL/GenBank/DDBJ databases">
        <title>Antimicrobial resistance genes in bacteria isolated from Japanese honey, and their potential for conferring macrolide and lincosamide resistance in the American foulbrood pathogen Paenibacillus larvae.</title>
        <authorList>
            <person name="Okamoto M."/>
            <person name="Kumagai M."/>
            <person name="Kanamori H."/>
            <person name="Takamatsu D."/>
        </authorList>
    </citation>
    <scope>NUCLEOTIDE SEQUENCE [LARGE SCALE GENOMIC DNA]</scope>
    <source>
        <strain evidence="1 2">J21TS3</strain>
    </source>
</reference>
<organism evidence="1 2">
    <name type="scientific">Paenibacillus cookii</name>
    <dbReference type="NCBI Taxonomy" id="157839"/>
    <lineage>
        <taxon>Bacteria</taxon>
        <taxon>Bacillati</taxon>
        <taxon>Bacillota</taxon>
        <taxon>Bacilli</taxon>
        <taxon>Bacillales</taxon>
        <taxon>Paenibacillaceae</taxon>
        <taxon>Paenibacillus</taxon>
    </lineage>
</organism>